<protein>
    <submittedName>
        <fullName evidence="3">Uncharacterized protein</fullName>
    </submittedName>
</protein>
<dbReference type="AlphaFoldDB" id="A0A6V0CDJ8"/>
<evidence type="ECO:0000256" key="1">
    <source>
        <dbReference type="SAM" id="SignalP"/>
    </source>
</evidence>
<gene>
    <name evidence="2" type="ORF">PAUS00366_LOCUS19493</name>
    <name evidence="3" type="ORF">PAUS00366_LOCUS19497</name>
</gene>
<sequence>MRLLSKIVRSPAICILIALALISSPYNACEGLQIAPGAAAASGAWTWYKSMLVAKPLVTKSLTSSGIMGISDVFCQMVVVRAIPEKERPSKLDSVRILHATITGAMWSGPITQGMLLYCTPRVPIKIDLTTHVTSSTFCMLCSIM</sequence>
<keyword evidence="1" id="KW-0732">Signal</keyword>
<accession>A0A6V0CDJ8</accession>
<feature type="chain" id="PRO_5036192542" evidence="1">
    <location>
        <begin position="32"/>
        <end position="145"/>
    </location>
</feature>
<reference evidence="3" key="1">
    <citation type="submission" date="2021-01" db="EMBL/GenBank/DDBJ databases">
        <authorList>
            <person name="Corre E."/>
            <person name="Pelletier E."/>
            <person name="Niang G."/>
            <person name="Scheremetjew M."/>
            <person name="Finn R."/>
            <person name="Kale V."/>
            <person name="Holt S."/>
            <person name="Cochrane G."/>
            <person name="Meng A."/>
            <person name="Brown T."/>
            <person name="Cohen L."/>
        </authorList>
    </citation>
    <scope>NUCLEOTIDE SEQUENCE</scope>
    <source>
        <strain evidence="3">10249 10 AB</strain>
    </source>
</reference>
<evidence type="ECO:0000313" key="2">
    <source>
        <dbReference type="EMBL" id="CAE0726736.1"/>
    </source>
</evidence>
<proteinExistence type="predicted"/>
<dbReference type="EMBL" id="HBIX01028977">
    <property type="protein sequence ID" value="CAE0726736.1"/>
    <property type="molecule type" value="Transcribed_RNA"/>
</dbReference>
<name>A0A6V0CDJ8_9STRA</name>
<evidence type="ECO:0000313" key="3">
    <source>
        <dbReference type="EMBL" id="CAE0726740.1"/>
    </source>
</evidence>
<organism evidence="3">
    <name type="scientific">Pseudo-nitzschia australis</name>
    <dbReference type="NCBI Taxonomy" id="44445"/>
    <lineage>
        <taxon>Eukaryota</taxon>
        <taxon>Sar</taxon>
        <taxon>Stramenopiles</taxon>
        <taxon>Ochrophyta</taxon>
        <taxon>Bacillariophyta</taxon>
        <taxon>Bacillariophyceae</taxon>
        <taxon>Bacillariophycidae</taxon>
        <taxon>Bacillariales</taxon>
        <taxon>Bacillariaceae</taxon>
        <taxon>Pseudo-nitzschia</taxon>
    </lineage>
</organism>
<feature type="signal peptide" evidence="1">
    <location>
        <begin position="1"/>
        <end position="31"/>
    </location>
</feature>
<dbReference type="EMBL" id="HBIX01028981">
    <property type="protein sequence ID" value="CAE0726740.1"/>
    <property type="molecule type" value="Transcribed_RNA"/>
</dbReference>